<name>A0AAD7BQW9_9AGAR</name>
<protein>
    <submittedName>
        <fullName evidence="2">Uncharacterized protein</fullName>
    </submittedName>
</protein>
<accession>A0AAD7BQW9</accession>
<feature type="region of interest" description="Disordered" evidence="1">
    <location>
        <begin position="162"/>
        <end position="185"/>
    </location>
</feature>
<evidence type="ECO:0000256" key="1">
    <source>
        <dbReference type="SAM" id="MobiDB-lite"/>
    </source>
</evidence>
<dbReference type="AlphaFoldDB" id="A0AAD7BQW9"/>
<keyword evidence="3" id="KW-1185">Reference proteome</keyword>
<dbReference type="Proteomes" id="UP001221142">
    <property type="component" value="Unassembled WGS sequence"/>
</dbReference>
<organism evidence="2 3">
    <name type="scientific">Roridomyces roridus</name>
    <dbReference type="NCBI Taxonomy" id="1738132"/>
    <lineage>
        <taxon>Eukaryota</taxon>
        <taxon>Fungi</taxon>
        <taxon>Dikarya</taxon>
        <taxon>Basidiomycota</taxon>
        <taxon>Agaricomycotina</taxon>
        <taxon>Agaricomycetes</taxon>
        <taxon>Agaricomycetidae</taxon>
        <taxon>Agaricales</taxon>
        <taxon>Marasmiineae</taxon>
        <taxon>Mycenaceae</taxon>
        <taxon>Roridomyces</taxon>
    </lineage>
</organism>
<dbReference type="EMBL" id="JARKIF010000010">
    <property type="protein sequence ID" value="KAJ7628414.1"/>
    <property type="molecule type" value="Genomic_DNA"/>
</dbReference>
<gene>
    <name evidence="2" type="ORF">FB45DRAFT_1059190</name>
</gene>
<reference evidence="2" key="1">
    <citation type="submission" date="2023-03" db="EMBL/GenBank/DDBJ databases">
        <title>Massive genome expansion in bonnet fungi (Mycena s.s.) driven by repeated elements and novel gene families across ecological guilds.</title>
        <authorList>
            <consortium name="Lawrence Berkeley National Laboratory"/>
            <person name="Harder C.B."/>
            <person name="Miyauchi S."/>
            <person name="Viragh M."/>
            <person name="Kuo A."/>
            <person name="Thoen E."/>
            <person name="Andreopoulos B."/>
            <person name="Lu D."/>
            <person name="Skrede I."/>
            <person name="Drula E."/>
            <person name="Henrissat B."/>
            <person name="Morin E."/>
            <person name="Kohler A."/>
            <person name="Barry K."/>
            <person name="LaButti K."/>
            <person name="Morin E."/>
            <person name="Salamov A."/>
            <person name="Lipzen A."/>
            <person name="Mereny Z."/>
            <person name="Hegedus B."/>
            <person name="Baldrian P."/>
            <person name="Stursova M."/>
            <person name="Weitz H."/>
            <person name="Taylor A."/>
            <person name="Grigoriev I.V."/>
            <person name="Nagy L.G."/>
            <person name="Martin F."/>
            <person name="Kauserud H."/>
        </authorList>
    </citation>
    <scope>NUCLEOTIDE SEQUENCE</scope>
    <source>
        <strain evidence="2">9284</strain>
    </source>
</reference>
<sequence length="336" mass="39851">MHKNWFTTDKPLGKWSTDWGEWGGLDLFEPPYWEYEEFEQRWNTRIEGILGEITDGPVEPILSLPGDAGEWFLFTAGGRYYFYDDGCLERYRWEYKDKDDFVSRFQEEWRAGGRLEKVERLNTSIRCYYFFTPAPLPKLRTANASILAQRCVSSIRGMRTKPTPRPVFLRSPPPPRPKQLEQTTRSSASLLLPFDYSYIYKDWFTTEKAPGMWSTNWPEWSGITLFAPRKKDSEFQEFSRPWNTQIEGILAELFGIEEGPVEPVLFHPGDAGDWFIFFTGGKYYYYEDGEYLERYGWEYKDKNDCEEEERVGDDVVKIKRRLEEGEEEDEQDEDDY</sequence>
<proteinExistence type="predicted"/>
<evidence type="ECO:0000313" key="2">
    <source>
        <dbReference type="EMBL" id="KAJ7628414.1"/>
    </source>
</evidence>
<evidence type="ECO:0000313" key="3">
    <source>
        <dbReference type="Proteomes" id="UP001221142"/>
    </source>
</evidence>
<comment type="caution">
    <text evidence="2">The sequence shown here is derived from an EMBL/GenBank/DDBJ whole genome shotgun (WGS) entry which is preliminary data.</text>
</comment>